<dbReference type="Proteomes" id="UP000440578">
    <property type="component" value="Unassembled WGS sequence"/>
</dbReference>
<comment type="caution">
    <text evidence="3">The sequence shown here is derived from an EMBL/GenBank/DDBJ whole genome shotgun (WGS) entry which is preliminary data.</text>
</comment>
<keyword evidence="2" id="KW-1133">Transmembrane helix</keyword>
<dbReference type="AlphaFoldDB" id="A0A6A4WYQ7"/>
<gene>
    <name evidence="3" type="ORF">FJT64_001791</name>
</gene>
<evidence type="ECO:0000256" key="1">
    <source>
        <dbReference type="SAM" id="MobiDB-lite"/>
    </source>
</evidence>
<feature type="transmembrane region" description="Helical" evidence="2">
    <location>
        <begin position="158"/>
        <end position="180"/>
    </location>
</feature>
<keyword evidence="4" id="KW-1185">Reference proteome</keyword>
<accession>A0A6A4WYQ7</accession>
<evidence type="ECO:0000313" key="4">
    <source>
        <dbReference type="Proteomes" id="UP000440578"/>
    </source>
</evidence>
<sequence length="196" mass="21111">MVNSNYSPEATGGRSESNTYSNRAFQSGQQETDSRAFQSGQQETDSRAFQSGPQVTDSRVFQSGPQPAVHGLGSEPASESAPRQERRPSSPGEHPLIDLSETQQPTPEEPTPDYSLKSVGFKETVLCVSPAGHLISSLPGNKPVTPPMMTSLGQALSLCLRVTFAIVLVAILANMAYGLYVGFTDFYRSDELKVIV</sequence>
<organism evidence="3 4">
    <name type="scientific">Amphibalanus amphitrite</name>
    <name type="common">Striped barnacle</name>
    <name type="synonym">Balanus amphitrite</name>
    <dbReference type="NCBI Taxonomy" id="1232801"/>
    <lineage>
        <taxon>Eukaryota</taxon>
        <taxon>Metazoa</taxon>
        <taxon>Ecdysozoa</taxon>
        <taxon>Arthropoda</taxon>
        <taxon>Crustacea</taxon>
        <taxon>Multicrustacea</taxon>
        <taxon>Cirripedia</taxon>
        <taxon>Thoracica</taxon>
        <taxon>Thoracicalcarea</taxon>
        <taxon>Balanomorpha</taxon>
        <taxon>Balanoidea</taxon>
        <taxon>Balanidae</taxon>
        <taxon>Amphibalaninae</taxon>
        <taxon>Amphibalanus</taxon>
    </lineage>
</organism>
<reference evidence="3 4" key="1">
    <citation type="submission" date="2019-07" db="EMBL/GenBank/DDBJ databases">
        <title>Draft genome assembly of a fouling barnacle, Amphibalanus amphitrite (Darwin, 1854): The first reference genome for Thecostraca.</title>
        <authorList>
            <person name="Kim W."/>
        </authorList>
    </citation>
    <scope>NUCLEOTIDE SEQUENCE [LARGE SCALE GENOMIC DNA]</scope>
    <source>
        <strain evidence="3">SNU_AA5</strain>
        <tissue evidence="3">Soma without cirri and trophi</tissue>
    </source>
</reference>
<proteinExistence type="predicted"/>
<keyword evidence="2" id="KW-0472">Membrane</keyword>
<name>A0A6A4WYQ7_AMPAM</name>
<keyword evidence="2" id="KW-0812">Transmembrane</keyword>
<protein>
    <submittedName>
        <fullName evidence="3">Uncharacterized protein</fullName>
    </submittedName>
</protein>
<dbReference type="EMBL" id="VIIS01000192">
    <property type="protein sequence ID" value="KAF0312075.1"/>
    <property type="molecule type" value="Genomic_DNA"/>
</dbReference>
<feature type="compositionally biased region" description="Polar residues" evidence="1">
    <location>
        <begin position="1"/>
        <end position="65"/>
    </location>
</feature>
<feature type="region of interest" description="Disordered" evidence="1">
    <location>
        <begin position="1"/>
        <end position="115"/>
    </location>
</feature>
<evidence type="ECO:0000313" key="3">
    <source>
        <dbReference type="EMBL" id="KAF0312075.1"/>
    </source>
</evidence>
<evidence type="ECO:0000256" key="2">
    <source>
        <dbReference type="SAM" id="Phobius"/>
    </source>
</evidence>